<organism evidence="3">
    <name type="scientific">Anopheles atroparvus</name>
    <name type="common">European mosquito</name>
    <dbReference type="NCBI Taxonomy" id="41427"/>
    <lineage>
        <taxon>Eukaryota</taxon>
        <taxon>Metazoa</taxon>
        <taxon>Ecdysozoa</taxon>
        <taxon>Arthropoda</taxon>
        <taxon>Hexapoda</taxon>
        <taxon>Insecta</taxon>
        <taxon>Pterygota</taxon>
        <taxon>Neoptera</taxon>
        <taxon>Endopterygota</taxon>
        <taxon>Diptera</taxon>
        <taxon>Nematocera</taxon>
        <taxon>Culicoidea</taxon>
        <taxon>Culicidae</taxon>
        <taxon>Anophelinae</taxon>
        <taxon>Anopheles</taxon>
    </lineage>
</organism>
<evidence type="ECO:0000313" key="3">
    <source>
        <dbReference type="EnsemblMetazoa" id="AATE010821-PA.1"/>
    </source>
</evidence>
<keyword evidence="2" id="KW-1133">Transmembrane helix</keyword>
<feature type="compositionally biased region" description="Polar residues" evidence="1">
    <location>
        <begin position="91"/>
        <end position="105"/>
    </location>
</feature>
<evidence type="ECO:0000256" key="1">
    <source>
        <dbReference type="SAM" id="MobiDB-lite"/>
    </source>
</evidence>
<name>A0A182J3U0_ANOAO</name>
<keyword evidence="2" id="KW-0812">Transmembrane</keyword>
<reference evidence="3" key="1">
    <citation type="submission" date="2022-08" db="UniProtKB">
        <authorList>
            <consortium name="EnsemblMetazoa"/>
        </authorList>
    </citation>
    <scope>IDENTIFICATION</scope>
    <source>
        <strain evidence="3">EBRO</strain>
    </source>
</reference>
<feature type="transmembrane region" description="Helical" evidence="2">
    <location>
        <begin position="6"/>
        <end position="24"/>
    </location>
</feature>
<feature type="compositionally biased region" description="Acidic residues" evidence="1">
    <location>
        <begin position="108"/>
        <end position="122"/>
    </location>
</feature>
<proteinExistence type="predicted"/>
<dbReference type="AlphaFoldDB" id="A0A182J3U0"/>
<sequence length="350" mass="37986">MTAAVGLIIINITINIIFFITFAGSGEEDRLLPFSTSFHQNESDRPECLQGLTGVRAQYLTLTEGIGPLRGSDYPTERQEVLTGKQRLKNRATQQQHNPCSNSAYSDVGDEDGADGGADDDTMISHRRPRAHNITITDHMNAAKTIKITLFALAGSPPLLNHTSSRSSRTRKSPVRIPAYLHLRNDRTAYCVALRSVCGTVGSDGKVCSTRGPTLLTHCALLGGRKQTKRVPNRDIGSITAHSLSAIGAYQREIELKLHARSLRAQPVHARRGMNAPMMGLIAIDLLAPSHCSPLLLTPPPLMLTYQNSAAADAADCDNETSCSRLRFGTTKSRTGPKTTARSPPTFCLF</sequence>
<accession>A0A182J3U0</accession>
<keyword evidence="2" id="KW-0472">Membrane</keyword>
<evidence type="ECO:0000256" key="2">
    <source>
        <dbReference type="SAM" id="Phobius"/>
    </source>
</evidence>
<dbReference type="EnsemblMetazoa" id="AATE010821-RA">
    <property type="protein sequence ID" value="AATE010821-PA.1"/>
    <property type="gene ID" value="AATE010821"/>
</dbReference>
<protein>
    <submittedName>
        <fullName evidence="3">Uncharacterized protein</fullName>
    </submittedName>
</protein>
<dbReference type="VEuPathDB" id="VectorBase:AATE010821"/>
<feature type="region of interest" description="Disordered" evidence="1">
    <location>
        <begin position="88"/>
        <end position="124"/>
    </location>
</feature>